<evidence type="ECO:0000256" key="10">
    <source>
        <dbReference type="PROSITE-ProRule" id="PRU01193"/>
    </source>
</evidence>
<feature type="domain" description="CBS" evidence="12">
    <location>
        <begin position="232"/>
        <end position="291"/>
    </location>
</feature>
<feature type="transmembrane region" description="Helical" evidence="11">
    <location>
        <begin position="118"/>
        <end position="138"/>
    </location>
</feature>
<dbReference type="SUPFAM" id="SSF56176">
    <property type="entry name" value="FAD-binding/transporter-associated domain-like"/>
    <property type="match status" value="1"/>
</dbReference>
<dbReference type="Pfam" id="PF03471">
    <property type="entry name" value="CorC_HlyC"/>
    <property type="match status" value="1"/>
</dbReference>
<reference evidence="14" key="2">
    <citation type="journal article" date="2024" name="Antonie Van Leeuwenhoek">
        <title>Roseihalotalea indica gen. nov., sp. nov., a halophilic Bacteroidetes from mesopelagic Southwest Indian Ocean with higher carbohydrate metabolic potential.</title>
        <authorList>
            <person name="Chen B."/>
            <person name="Zhang M."/>
            <person name="Lin D."/>
            <person name="Ye J."/>
            <person name="Tang K."/>
        </authorList>
    </citation>
    <scope>NUCLEOTIDE SEQUENCE</scope>
    <source>
        <strain evidence="14">TK19036</strain>
    </source>
</reference>
<dbReference type="SUPFAM" id="SSF54631">
    <property type="entry name" value="CBS-domain pair"/>
    <property type="match status" value="1"/>
</dbReference>
<dbReference type="GO" id="GO:0005886">
    <property type="term" value="C:plasma membrane"/>
    <property type="evidence" value="ECO:0007669"/>
    <property type="project" value="UniProtKB-SubCell"/>
</dbReference>
<feature type="domain" description="CBS" evidence="12">
    <location>
        <begin position="296"/>
        <end position="353"/>
    </location>
</feature>
<dbReference type="InterPro" id="IPR036318">
    <property type="entry name" value="FAD-bd_PCMH-like_sf"/>
</dbReference>
<feature type="domain" description="CNNM transmembrane" evidence="13">
    <location>
        <begin position="24"/>
        <end position="212"/>
    </location>
</feature>
<comment type="similarity">
    <text evidence="2">Belongs to the UPF0053 family.</text>
</comment>
<evidence type="ECO:0000256" key="4">
    <source>
        <dbReference type="ARBA" id="ARBA00022692"/>
    </source>
</evidence>
<dbReference type="PROSITE" id="PS51846">
    <property type="entry name" value="CNNM"/>
    <property type="match status" value="1"/>
</dbReference>
<accession>A0AA49GU99</accession>
<keyword evidence="4 10" id="KW-0812">Transmembrane</keyword>
<dbReference type="PROSITE" id="PS51371">
    <property type="entry name" value="CBS"/>
    <property type="match status" value="2"/>
</dbReference>
<dbReference type="InterPro" id="IPR019862">
    <property type="entry name" value="Motility-assoc_prot_GldE"/>
</dbReference>
<evidence type="ECO:0000256" key="1">
    <source>
        <dbReference type="ARBA" id="ARBA00004651"/>
    </source>
</evidence>
<evidence type="ECO:0000313" key="14">
    <source>
        <dbReference type="EMBL" id="WKN38204.1"/>
    </source>
</evidence>
<organism evidence="14">
    <name type="scientific">Roseihalotalea indica</name>
    <dbReference type="NCBI Taxonomy" id="2867963"/>
    <lineage>
        <taxon>Bacteria</taxon>
        <taxon>Pseudomonadati</taxon>
        <taxon>Bacteroidota</taxon>
        <taxon>Cytophagia</taxon>
        <taxon>Cytophagales</taxon>
        <taxon>Catalimonadaceae</taxon>
        <taxon>Roseihalotalea</taxon>
    </lineage>
</organism>
<dbReference type="PANTHER" id="PTHR22777:SF32">
    <property type="entry name" value="UPF0053 INNER MEMBRANE PROTEIN YFJD"/>
    <property type="match status" value="1"/>
</dbReference>
<dbReference type="AlphaFoldDB" id="A0AA49GU99"/>
<dbReference type="FunFam" id="3.10.580.10:FF:000002">
    <property type="entry name" value="Magnesium/cobalt efflux protein CorC"/>
    <property type="match status" value="1"/>
</dbReference>
<protein>
    <submittedName>
        <fullName evidence="14">Gliding motility-associated protein GldE</fullName>
    </submittedName>
</protein>
<dbReference type="EMBL" id="CP120682">
    <property type="protein sequence ID" value="WKN38204.1"/>
    <property type="molecule type" value="Genomic_DNA"/>
</dbReference>
<keyword evidence="8 10" id="KW-0472">Membrane</keyword>
<evidence type="ECO:0000256" key="6">
    <source>
        <dbReference type="ARBA" id="ARBA00022989"/>
    </source>
</evidence>
<keyword evidence="6 10" id="KW-1133">Transmembrane helix</keyword>
<dbReference type="Pfam" id="PF01595">
    <property type="entry name" value="CNNM"/>
    <property type="match status" value="1"/>
</dbReference>
<gene>
    <name evidence="14" type="primary">gldE</name>
    <name evidence="14" type="ORF">K4G66_05760</name>
</gene>
<dbReference type="Gene3D" id="3.10.580.10">
    <property type="entry name" value="CBS-domain"/>
    <property type="match status" value="1"/>
</dbReference>
<dbReference type="CDD" id="cd04590">
    <property type="entry name" value="CBS_pair_CorC_HlyC_assoc"/>
    <property type="match status" value="1"/>
</dbReference>
<feature type="transmembrane region" description="Helical" evidence="11">
    <location>
        <begin position="20"/>
        <end position="45"/>
    </location>
</feature>
<evidence type="ECO:0000256" key="2">
    <source>
        <dbReference type="ARBA" id="ARBA00006337"/>
    </source>
</evidence>
<dbReference type="PANTHER" id="PTHR22777">
    <property type="entry name" value="HEMOLYSIN-RELATED"/>
    <property type="match status" value="1"/>
</dbReference>
<comment type="subcellular location">
    <subcellularLocation>
        <location evidence="1">Cell membrane</location>
        <topology evidence="1">Multi-pass membrane protein</topology>
    </subcellularLocation>
</comment>
<proteinExistence type="inferred from homology"/>
<dbReference type="Gene3D" id="3.30.465.10">
    <property type="match status" value="1"/>
</dbReference>
<name>A0AA49GU99_9BACT</name>
<dbReference type="InterPro" id="IPR016169">
    <property type="entry name" value="FAD-bd_PCMH_sub2"/>
</dbReference>
<evidence type="ECO:0000256" key="7">
    <source>
        <dbReference type="ARBA" id="ARBA00023122"/>
    </source>
</evidence>
<evidence type="ECO:0000256" key="5">
    <source>
        <dbReference type="ARBA" id="ARBA00022737"/>
    </source>
</evidence>
<evidence type="ECO:0000256" key="3">
    <source>
        <dbReference type="ARBA" id="ARBA00022475"/>
    </source>
</evidence>
<dbReference type="GO" id="GO:0050660">
    <property type="term" value="F:flavin adenine dinucleotide binding"/>
    <property type="evidence" value="ECO:0007669"/>
    <property type="project" value="InterPro"/>
</dbReference>
<keyword evidence="3" id="KW-1003">Cell membrane</keyword>
<dbReference type="Pfam" id="PF00571">
    <property type="entry name" value="CBS"/>
    <property type="match status" value="2"/>
</dbReference>
<evidence type="ECO:0000259" key="12">
    <source>
        <dbReference type="PROSITE" id="PS51371"/>
    </source>
</evidence>
<evidence type="ECO:0000259" key="13">
    <source>
        <dbReference type="PROSITE" id="PS51846"/>
    </source>
</evidence>
<dbReference type="SMART" id="SM01091">
    <property type="entry name" value="CorC_HlyC"/>
    <property type="match status" value="1"/>
</dbReference>
<evidence type="ECO:0000256" key="8">
    <source>
        <dbReference type="ARBA" id="ARBA00023136"/>
    </source>
</evidence>
<feature type="transmembrane region" description="Helical" evidence="11">
    <location>
        <begin position="83"/>
        <end position="106"/>
    </location>
</feature>
<keyword evidence="5" id="KW-0677">Repeat</keyword>
<dbReference type="InterPro" id="IPR002550">
    <property type="entry name" value="CNNM"/>
</dbReference>
<dbReference type="NCBIfam" id="TIGR03520">
    <property type="entry name" value="GldE"/>
    <property type="match status" value="1"/>
</dbReference>
<sequence length="462" mass="52251">MELSLDDPYPEPVLILLAELINASSLLYASIFLLILMLLFCSAMISGSEVAFFSLTPNEMATCRDSQEPSDRHITSLLVQPKILLATILILNNLVNVAIVTLSTYATWQYFGKDATGSIIFILTTSITIAILFFGEILPKQYAVHYSLSFAKRTASALNAAASFFKPLSMTLMSLSNIVEKRLDKKGYQVSVDELNQALEITTRNDKTATEEEKGILKGIVNFGTLSVKQVMRSRIDITAIDIENDFHELMDIVNKTGYSRLPIYRETVDNIEGVLYVKDLLPYLEQEDTFSWQDLLHKGFFVPESKKIDSLLKDFQEKRVHMAIVVDEYGGTSGLITLEDIIEEIVGEINDEFDENDIRYNKLDENTFIFEGKTSLNDFCKILDEDISLFDNVKGESESLGGLLLEIHSKLPRAGEKIQFDKYVFTVVAVDNKRIKRIRVLRQQQKTISQTQENINSSVNR</sequence>
<dbReference type="InterPro" id="IPR044751">
    <property type="entry name" value="Ion_transp-like_CBS"/>
</dbReference>
<evidence type="ECO:0000256" key="11">
    <source>
        <dbReference type="SAM" id="Phobius"/>
    </source>
</evidence>
<keyword evidence="7 9" id="KW-0129">CBS domain</keyword>
<reference evidence="14" key="1">
    <citation type="journal article" date="2023" name="Comput. Struct. Biotechnol. J.">
        <title>Discovery of a novel marine Bacteroidetes with a rich repertoire of carbohydrate-active enzymes.</title>
        <authorList>
            <person name="Chen B."/>
            <person name="Liu G."/>
            <person name="Chen Q."/>
            <person name="Wang H."/>
            <person name="Liu L."/>
            <person name="Tang K."/>
        </authorList>
    </citation>
    <scope>NUCLEOTIDE SEQUENCE</scope>
    <source>
        <strain evidence="14">TK19036</strain>
    </source>
</reference>
<evidence type="ECO:0000256" key="9">
    <source>
        <dbReference type="PROSITE-ProRule" id="PRU00703"/>
    </source>
</evidence>
<dbReference type="InterPro" id="IPR000644">
    <property type="entry name" value="CBS_dom"/>
</dbReference>
<dbReference type="InterPro" id="IPR005170">
    <property type="entry name" value="Transptr-assoc_dom"/>
</dbReference>
<dbReference type="InterPro" id="IPR046342">
    <property type="entry name" value="CBS_dom_sf"/>
</dbReference>